<accession>A0A6G4U9X9</accession>
<dbReference type="GO" id="GO:0008641">
    <property type="term" value="F:ubiquitin-like modifier activating enzyme activity"/>
    <property type="evidence" value="ECO:0007669"/>
    <property type="project" value="InterPro"/>
</dbReference>
<sequence>MSTSRTSRTTVTTRRALGPDAYYAALTERNRGLIPAATQQALRAATVLVAGCGSTGGAVIEPLARLGVGGFVLAEPGAYELNNLNRQHAGRADIGRNKARAAADRITDINPYATVRIVTDGVLPGNAAGLAAAADVIVDGVDVTTRAGWHAKYALHAAGAYARRPVVSGYDLSGTQHIRHYDYGAGLRPLAGAVREADLAHGELWELLLRIIPRAIVPADLVADIRAHGAEPDYSVPQLVYASELFGVLAARYVAEIVAGHPVRPELTVDVHQLVAPSVAP</sequence>
<dbReference type="GO" id="GO:0016779">
    <property type="term" value="F:nucleotidyltransferase activity"/>
    <property type="evidence" value="ECO:0007669"/>
    <property type="project" value="UniProtKB-KW"/>
</dbReference>
<gene>
    <name evidence="2" type="ORF">G5C51_29340</name>
</gene>
<dbReference type="Proteomes" id="UP000481583">
    <property type="component" value="Unassembled WGS sequence"/>
</dbReference>
<dbReference type="Pfam" id="PF00899">
    <property type="entry name" value="ThiF"/>
    <property type="match status" value="1"/>
</dbReference>
<keyword evidence="2" id="KW-0548">Nucleotidyltransferase</keyword>
<evidence type="ECO:0000313" key="3">
    <source>
        <dbReference type="Proteomes" id="UP000481583"/>
    </source>
</evidence>
<keyword evidence="2" id="KW-0808">Transferase</keyword>
<comment type="caution">
    <text evidence="2">The sequence shown here is derived from an EMBL/GenBank/DDBJ whole genome shotgun (WGS) entry which is preliminary data.</text>
</comment>
<feature type="domain" description="THIF-type NAD/FAD binding fold" evidence="1">
    <location>
        <begin position="29"/>
        <end position="169"/>
    </location>
</feature>
<dbReference type="Gene3D" id="3.40.50.720">
    <property type="entry name" value="NAD(P)-binding Rossmann-like Domain"/>
    <property type="match status" value="1"/>
</dbReference>
<name>A0A6G4U9X9_9ACTN</name>
<reference evidence="2 3" key="1">
    <citation type="submission" date="2020-02" db="EMBL/GenBank/DDBJ databases">
        <title>Whole-genome analyses of novel actinobacteria.</title>
        <authorList>
            <person name="Sahin N."/>
        </authorList>
    </citation>
    <scope>NUCLEOTIDE SEQUENCE [LARGE SCALE GENOMIC DNA]</scope>
    <source>
        <strain evidence="2 3">A7024</strain>
    </source>
</reference>
<dbReference type="EMBL" id="JAAKZV010000175">
    <property type="protein sequence ID" value="NGN67991.1"/>
    <property type="molecule type" value="Genomic_DNA"/>
</dbReference>
<dbReference type="SUPFAM" id="SSF69572">
    <property type="entry name" value="Activating enzymes of the ubiquitin-like proteins"/>
    <property type="match status" value="1"/>
</dbReference>
<dbReference type="RefSeq" id="WP_165241520.1">
    <property type="nucleotide sequence ID" value="NZ_JAAKZV010000175.1"/>
</dbReference>
<protein>
    <submittedName>
        <fullName evidence="2">ThiF family adenylyltransferase</fullName>
    </submittedName>
</protein>
<organism evidence="2 3">
    <name type="scientific">Streptomyces coryli</name>
    <dbReference type="NCBI Taxonomy" id="1128680"/>
    <lineage>
        <taxon>Bacteria</taxon>
        <taxon>Bacillati</taxon>
        <taxon>Actinomycetota</taxon>
        <taxon>Actinomycetes</taxon>
        <taxon>Kitasatosporales</taxon>
        <taxon>Streptomycetaceae</taxon>
        <taxon>Streptomyces</taxon>
    </lineage>
</organism>
<dbReference type="PANTHER" id="PTHR43267">
    <property type="entry name" value="TRNA THREONYLCARBAMOYLADENOSINE DEHYDRATASE"/>
    <property type="match status" value="1"/>
</dbReference>
<proteinExistence type="predicted"/>
<dbReference type="InterPro" id="IPR000594">
    <property type="entry name" value="ThiF_NAD_FAD-bd"/>
</dbReference>
<dbReference type="PANTHER" id="PTHR43267:SF1">
    <property type="entry name" value="TRNA THREONYLCARBAMOYLADENOSINE DEHYDRATASE"/>
    <property type="match status" value="1"/>
</dbReference>
<dbReference type="GO" id="GO:0061503">
    <property type="term" value="F:tRNA threonylcarbamoyladenosine dehydratase"/>
    <property type="evidence" value="ECO:0007669"/>
    <property type="project" value="TreeGrafter"/>
</dbReference>
<evidence type="ECO:0000259" key="1">
    <source>
        <dbReference type="Pfam" id="PF00899"/>
    </source>
</evidence>
<keyword evidence="3" id="KW-1185">Reference proteome</keyword>
<dbReference type="AlphaFoldDB" id="A0A6G4U9X9"/>
<dbReference type="InterPro" id="IPR045886">
    <property type="entry name" value="ThiF/MoeB/HesA"/>
</dbReference>
<evidence type="ECO:0000313" key="2">
    <source>
        <dbReference type="EMBL" id="NGN67991.1"/>
    </source>
</evidence>
<dbReference type="GO" id="GO:0061504">
    <property type="term" value="P:cyclic threonylcarbamoyladenosine biosynthetic process"/>
    <property type="evidence" value="ECO:0007669"/>
    <property type="project" value="TreeGrafter"/>
</dbReference>
<dbReference type="InterPro" id="IPR035985">
    <property type="entry name" value="Ubiquitin-activating_enz"/>
</dbReference>